<evidence type="ECO:0000313" key="2">
    <source>
        <dbReference type="Proteomes" id="UP000037446"/>
    </source>
</evidence>
<dbReference type="PATRIC" id="fig|1306953.7.peg.416"/>
<accession>A0A0L1KFI1</accession>
<dbReference type="Proteomes" id="UP000037446">
    <property type="component" value="Unassembled WGS sequence"/>
</dbReference>
<dbReference type="STRING" id="1306953.J121_413"/>
<sequence length="141" mass="15517">MASRPTPRELMTLGMFIFGMDSAAYQNLQRSREWRHATSERHGARDAAQFVGPGGETITLSGMIVPELGGRYAALEALAEMAATGDTWPLIDGRGRIFGNYRIVRLEEDQKHILAGGAARMVDFRIELHRGDDQTGEGIAQ</sequence>
<dbReference type="EMBL" id="JYNE01000022">
    <property type="protein sequence ID" value="KNH02629.1"/>
    <property type="molecule type" value="Genomic_DNA"/>
</dbReference>
<dbReference type="InterPro" id="IPR009734">
    <property type="entry name" value="Myoviridae_GpU"/>
</dbReference>
<dbReference type="AlphaFoldDB" id="A0A0L1KFI1"/>
<dbReference type="InterPro" id="IPR016912">
    <property type="entry name" value="Phage_P2_GpU"/>
</dbReference>
<protein>
    <submittedName>
        <fullName evidence="1">Phage tail protein</fullName>
    </submittedName>
</protein>
<dbReference type="PIRSF" id="PIRSF029208">
    <property type="entry name" value="Phage_tail_GPU"/>
    <property type="match status" value="1"/>
</dbReference>
<comment type="caution">
    <text evidence="1">The sequence shown here is derived from an EMBL/GenBank/DDBJ whole genome shotgun (WGS) entry which is preliminary data.</text>
</comment>
<dbReference type="RefSeq" id="WP_228135233.1">
    <property type="nucleotide sequence ID" value="NZ_JYNE01000022.1"/>
</dbReference>
<evidence type="ECO:0000313" key="1">
    <source>
        <dbReference type="EMBL" id="KNH02629.1"/>
    </source>
</evidence>
<name>A0A0L1KFI1_9SPHN</name>
<dbReference type="Pfam" id="PF06995">
    <property type="entry name" value="Phage_P2_GpU"/>
    <property type="match status" value="1"/>
</dbReference>
<organism evidence="1 2">
    <name type="scientific">Qipengyuania citrea LAMA 915</name>
    <dbReference type="NCBI Taxonomy" id="1306953"/>
    <lineage>
        <taxon>Bacteria</taxon>
        <taxon>Pseudomonadati</taxon>
        <taxon>Pseudomonadota</taxon>
        <taxon>Alphaproteobacteria</taxon>
        <taxon>Sphingomonadales</taxon>
        <taxon>Erythrobacteraceae</taxon>
        <taxon>Qipengyuania</taxon>
    </lineage>
</organism>
<gene>
    <name evidence="1" type="ORF">J121_413</name>
</gene>
<reference evidence="1" key="1">
    <citation type="submission" date="2015-02" db="EMBL/GenBank/DDBJ databases">
        <authorList>
            <person name="Chooi Y.-H."/>
        </authorList>
    </citation>
    <scope>NUCLEOTIDE SEQUENCE [LARGE SCALE GENOMIC DNA]</scope>
    <source>
        <strain evidence="1">LAMA 915</strain>
    </source>
</reference>
<proteinExistence type="predicted"/>